<reference evidence="1 2" key="1">
    <citation type="submission" date="2019-10" db="EMBL/GenBank/DDBJ databases">
        <authorList>
            <person name="Palmer J.M."/>
        </authorList>
    </citation>
    <scope>NUCLEOTIDE SEQUENCE [LARGE SCALE GENOMIC DNA]</scope>
    <source>
        <strain evidence="1 2">TWF506</strain>
    </source>
</reference>
<dbReference type="AlphaFoldDB" id="A0AAN8NKD8"/>
<name>A0AAN8NKD8_9PEZI</name>
<organism evidence="1 2">
    <name type="scientific">Arthrobotrys conoides</name>
    <dbReference type="NCBI Taxonomy" id="74498"/>
    <lineage>
        <taxon>Eukaryota</taxon>
        <taxon>Fungi</taxon>
        <taxon>Dikarya</taxon>
        <taxon>Ascomycota</taxon>
        <taxon>Pezizomycotina</taxon>
        <taxon>Orbiliomycetes</taxon>
        <taxon>Orbiliales</taxon>
        <taxon>Orbiliaceae</taxon>
        <taxon>Arthrobotrys</taxon>
    </lineage>
</organism>
<evidence type="ECO:0000313" key="2">
    <source>
        <dbReference type="Proteomes" id="UP001307849"/>
    </source>
</evidence>
<proteinExistence type="predicted"/>
<comment type="caution">
    <text evidence="1">The sequence shown here is derived from an EMBL/GenBank/DDBJ whole genome shotgun (WGS) entry which is preliminary data.</text>
</comment>
<protein>
    <submittedName>
        <fullName evidence="1">Uncharacterized protein</fullName>
    </submittedName>
</protein>
<dbReference type="Proteomes" id="UP001307849">
    <property type="component" value="Unassembled WGS sequence"/>
</dbReference>
<accession>A0AAN8NKD8</accession>
<evidence type="ECO:0000313" key="1">
    <source>
        <dbReference type="EMBL" id="KAK6518676.1"/>
    </source>
</evidence>
<gene>
    <name evidence="1" type="ORF">TWF506_005813</name>
</gene>
<keyword evidence="2" id="KW-1185">Reference proteome</keyword>
<sequence length="177" mass="20472">MFHQWPHSPSLDTRINIRDVIAVLEKLPPQPDDRDFYNPFTEEEPETAEEILRRIRALNEPLLPVIPYLELSTSPFDIYGIWADDDDGDTSKNVEVPQKAPLAPKISPENHISPLMDHIGKQSRTSKKKPAPVLLRRTLKSRGANTKYRDMASYRTQHTLRPIKETMGARVRKNRRQ</sequence>
<dbReference type="EMBL" id="JAVHJM010000002">
    <property type="protein sequence ID" value="KAK6518676.1"/>
    <property type="molecule type" value="Genomic_DNA"/>
</dbReference>